<keyword evidence="15" id="KW-1185">Reference proteome</keyword>
<dbReference type="PROSITE" id="PS00108">
    <property type="entry name" value="PROTEIN_KINASE_ST"/>
    <property type="match status" value="1"/>
</dbReference>
<organism evidence="14 15">
    <name type="scientific">Butyricicoccus intestinisimiae</name>
    <dbReference type="NCBI Taxonomy" id="2841509"/>
    <lineage>
        <taxon>Bacteria</taxon>
        <taxon>Bacillati</taxon>
        <taxon>Bacillota</taxon>
        <taxon>Clostridia</taxon>
        <taxon>Eubacteriales</taxon>
        <taxon>Butyricicoccaceae</taxon>
        <taxon>Butyricicoccus</taxon>
    </lineage>
</organism>
<dbReference type="GO" id="GO:0016301">
    <property type="term" value="F:kinase activity"/>
    <property type="evidence" value="ECO:0007669"/>
    <property type="project" value="UniProtKB-KW"/>
</dbReference>
<sequence length="716" mass="77525">MENLVGQTLGGRYEVREVIGTGGMAIVYKAYCTVLHRYVAIKVLKEEFSQDEEFRKRFYNEAQAVAKLSQNNIVSIYDVCHADNCPEYIVMELCEGVTLKDYLRKKHHLTWQETLYFAQQVARALDHAHSRGIIHQDIKPQNIMLLRDGTAKVMDFGIASFANSQETRKVSSEAIGSVHYISPEQAKGITVDFRTDLYSLGVVMYEMLTGTLPFRGDTAVAVVMQHLNTVPPVPSSIVPEIPKAMDEIVMHAMCANVNQRYSSAMDMFRDMERLRSNPNLVLNYSSHNSDLDETRAIPYHHDEDATQYIPHTPAAETDEDATQYVPRATDNLSRSQPSSNYVQRPAEPYDDDDEYEAPVRQRSNGGKKKSSGTGKVVAGAVIVVLLAVVAFFALKMVNSGGDTKTLQVPQFIGLNYSKDIKGNSEYSDFSFQITEQEFTKSEAEDKNYSDGDVIDQNPRAKTTIDAGTTVSLTLASVVADEEETNTVSVPSLAGKSYEDAQSALRAKGLKAKRTEKTSESVAQGYVIGSDPEAGEDVEVGSTITVIVSSGSANTNKTVPNLKGMTVEQATAALEKAGLSLGSVHEQESTETAGTVISQTVPYGTEVAKGTSVGITIAKEAATTDDQPDDNNGGGNGGTGSASVSVTSSKITVSNLPTDRDTCSVTISVGGSTLYSHTVRTSAGTASCNVSYSSTKRVVVTVDGSTIYDQDVDFSKL</sequence>
<keyword evidence="5 14" id="KW-0418">Kinase</keyword>
<evidence type="ECO:0000256" key="8">
    <source>
        <dbReference type="ARBA" id="ARBA00048679"/>
    </source>
</evidence>
<feature type="binding site" evidence="9">
    <location>
        <position position="42"/>
    </location>
    <ligand>
        <name>ATP</name>
        <dbReference type="ChEBI" id="CHEBI:30616"/>
    </ligand>
</feature>
<evidence type="ECO:0000259" key="13">
    <source>
        <dbReference type="PROSITE" id="PS51178"/>
    </source>
</evidence>
<dbReference type="CDD" id="cd06577">
    <property type="entry name" value="PASTA_pknB"/>
    <property type="match status" value="3"/>
</dbReference>
<dbReference type="PANTHER" id="PTHR43289">
    <property type="entry name" value="MITOGEN-ACTIVATED PROTEIN KINASE KINASE KINASE 20-RELATED"/>
    <property type="match status" value="1"/>
</dbReference>
<keyword evidence="3" id="KW-0808">Transferase</keyword>
<dbReference type="Pfam" id="PF03793">
    <property type="entry name" value="PASTA"/>
    <property type="match status" value="3"/>
</dbReference>
<dbReference type="EC" id="2.7.11.1" evidence="1"/>
<name>A0ABS6ENK3_9FIRM</name>
<feature type="domain" description="PASTA" evidence="13">
    <location>
        <begin position="483"/>
        <end position="549"/>
    </location>
</feature>
<gene>
    <name evidence="14" type="primary">pknB</name>
    <name evidence="14" type="ORF">KQI75_01230</name>
</gene>
<dbReference type="CDD" id="cd14014">
    <property type="entry name" value="STKc_PknB_like"/>
    <property type="match status" value="1"/>
</dbReference>
<feature type="domain" description="PASTA" evidence="13">
    <location>
        <begin position="402"/>
        <end position="476"/>
    </location>
</feature>
<dbReference type="PROSITE" id="PS00107">
    <property type="entry name" value="PROTEIN_KINASE_ATP"/>
    <property type="match status" value="1"/>
</dbReference>
<dbReference type="Pfam" id="PF00069">
    <property type="entry name" value="Pkinase"/>
    <property type="match status" value="1"/>
</dbReference>
<evidence type="ECO:0000256" key="11">
    <source>
        <dbReference type="SAM" id="Phobius"/>
    </source>
</evidence>
<feature type="transmembrane region" description="Helical" evidence="11">
    <location>
        <begin position="376"/>
        <end position="394"/>
    </location>
</feature>
<dbReference type="InterPro" id="IPR000719">
    <property type="entry name" value="Prot_kinase_dom"/>
</dbReference>
<evidence type="ECO:0000256" key="5">
    <source>
        <dbReference type="ARBA" id="ARBA00022777"/>
    </source>
</evidence>
<accession>A0ABS6ENK3</accession>
<keyword evidence="4 9" id="KW-0547">Nucleotide-binding</keyword>
<keyword evidence="2" id="KW-0723">Serine/threonine-protein kinase</keyword>
<keyword evidence="11" id="KW-1133">Transmembrane helix</keyword>
<feature type="compositionally biased region" description="Polar residues" evidence="10">
    <location>
        <begin position="330"/>
        <end position="342"/>
    </location>
</feature>
<dbReference type="InterPro" id="IPR005543">
    <property type="entry name" value="PASTA_dom"/>
</dbReference>
<dbReference type="PROSITE" id="PS50011">
    <property type="entry name" value="PROTEIN_KINASE_DOM"/>
    <property type="match status" value="1"/>
</dbReference>
<comment type="catalytic activity">
    <reaction evidence="7">
        <text>L-threonyl-[protein] + ATP = O-phospho-L-threonyl-[protein] + ADP + H(+)</text>
        <dbReference type="Rhea" id="RHEA:46608"/>
        <dbReference type="Rhea" id="RHEA-COMP:11060"/>
        <dbReference type="Rhea" id="RHEA-COMP:11605"/>
        <dbReference type="ChEBI" id="CHEBI:15378"/>
        <dbReference type="ChEBI" id="CHEBI:30013"/>
        <dbReference type="ChEBI" id="CHEBI:30616"/>
        <dbReference type="ChEBI" id="CHEBI:61977"/>
        <dbReference type="ChEBI" id="CHEBI:456216"/>
        <dbReference type="EC" id="2.7.11.1"/>
    </reaction>
</comment>
<proteinExistence type="predicted"/>
<comment type="caution">
    <text evidence="14">The sequence shown here is derived from an EMBL/GenBank/DDBJ whole genome shotgun (WGS) entry which is preliminary data.</text>
</comment>
<evidence type="ECO:0000256" key="7">
    <source>
        <dbReference type="ARBA" id="ARBA00047899"/>
    </source>
</evidence>
<reference evidence="14 15" key="1">
    <citation type="submission" date="2021-06" db="EMBL/GenBank/DDBJ databases">
        <authorList>
            <person name="Sun Q."/>
            <person name="Li D."/>
        </authorList>
    </citation>
    <scope>NUCLEOTIDE SEQUENCE [LARGE SCALE GENOMIC DNA]</scope>
    <source>
        <strain evidence="14 15">MSJd-7</strain>
    </source>
</reference>
<evidence type="ECO:0000256" key="2">
    <source>
        <dbReference type="ARBA" id="ARBA00022527"/>
    </source>
</evidence>
<dbReference type="SMART" id="SM00740">
    <property type="entry name" value="PASTA"/>
    <property type="match status" value="3"/>
</dbReference>
<dbReference type="PANTHER" id="PTHR43289:SF34">
    <property type="entry name" value="SERINE_THREONINE-PROTEIN KINASE YBDM-RELATED"/>
    <property type="match status" value="1"/>
</dbReference>
<dbReference type="EMBL" id="JAHLQI010000001">
    <property type="protein sequence ID" value="MBU5489261.1"/>
    <property type="molecule type" value="Genomic_DNA"/>
</dbReference>
<feature type="domain" description="Protein kinase" evidence="12">
    <location>
        <begin position="13"/>
        <end position="274"/>
    </location>
</feature>
<keyword evidence="6 9" id="KW-0067">ATP-binding</keyword>
<evidence type="ECO:0000259" key="12">
    <source>
        <dbReference type="PROSITE" id="PS50011"/>
    </source>
</evidence>
<feature type="domain" description="PASTA" evidence="13">
    <location>
        <begin position="552"/>
        <end position="618"/>
    </location>
</feature>
<comment type="catalytic activity">
    <reaction evidence="8">
        <text>L-seryl-[protein] + ATP = O-phospho-L-seryl-[protein] + ADP + H(+)</text>
        <dbReference type="Rhea" id="RHEA:17989"/>
        <dbReference type="Rhea" id="RHEA-COMP:9863"/>
        <dbReference type="Rhea" id="RHEA-COMP:11604"/>
        <dbReference type="ChEBI" id="CHEBI:15378"/>
        <dbReference type="ChEBI" id="CHEBI:29999"/>
        <dbReference type="ChEBI" id="CHEBI:30616"/>
        <dbReference type="ChEBI" id="CHEBI:83421"/>
        <dbReference type="ChEBI" id="CHEBI:456216"/>
        <dbReference type="EC" id="2.7.11.1"/>
    </reaction>
</comment>
<dbReference type="NCBIfam" id="NF033483">
    <property type="entry name" value="PknB_PASTA_kin"/>
    <property type="match status" value="1"/>
</dbReference>
<evidence type="ECO:0000313" key="15">
    <source>
        <dbReference type="Proteomes" id="UP000783588"/>
    </source>
</evidence>
<dbReference type="SMART" id="SM00220">
    <property type="entry name" value="S_TKc"/>
    <property type="match status" value="1"/>
</dbReference>
<evidence type="ECO:0000256" key="1">
    <source>
        <dbReference type="ARBA" id="ARBA00012513"/>
    </source>
</evidence>
<evidence type="ECO:0000313" key="14">
    <source>
        <dbReference type="EMBL" id="MBU5489261.1"/>
    </source>
</evidence>
<protein>
    <recommendedName>
        <fullName evidence="1">non-specific serine/threonine protein kinase</fullName>
        <ecNumber evidence="1">2.7.11.1</ecNumber>
    </recommendedName>
</protein>
<dbReference type="InterPro" id="IPR008271">
    <property type="entry name" value="Ser/Thr_kinase_AS"/>
</dbReference>
<dbReference type="PROSITE" id="PS51178">
    <property type="entry name" value="PASTA"/>
    <property type="match status" value="3"/>
</dbReference>
<dbReference type="RefSeq" id="WP_216468868.1">
    <property type="nucleotide sequence ID" value="NZ_JAHLQI010000001.1"/>
</dbReference>
<evidence type="ECO:0000256" key="4">
    <source>
        <dbReference type="ARBA" id="ARBA00022741"/>
    </source>
</evidence>
<feature type="region of interest" description="Disordered" evidence="10">
    <location>
        <begin position="620"/>
        <end position="645"/>
    </location>
</feature>
<evidence type="ECO:0000256" key="3">
    <source>
        <dbReference type="ARBA" id="ARBA00022679"/>
    </source>
</evidence>
<dbReference type="InterPro" id="IPR017441">
    <property type="entry name" value="Protein_kinase_ATP_BS"/>
</dbReference>
<dbReference type="Proteomes" id="UP000783588">
    <property type="component" value="Unassembled WGS sequence"/>
</dbReference>
<evidence type="ECO:0000256" key="6">
    <source>
        <dbReference type="ARBA" id="ARBA00022840"/>
    </source>
</evidence>
<evidence type="ECO:0000256" key="10">
    <source>
        <dbReference type="SAM" id="MobiDB-lite"/>
    </source>
</evidence>
<feature type="region of interest" description="Disordered" evidence="10">
    <location>
        <begin position="328"/>
        <end position="373"/>
    </location>
</feature>
<evidence type="ECO:0000256" key="9">
    <source>
        <dbReference type="PROSITE-ProRule" id="PRU10141"/>
    </source>
</evidence>
<keyword evidence="11" id="KW-0812">Transmembrane</keyword>
<keyword evidence="11" id="KW-0472">Membrane</keyword>